<keyword evidence="1" id="KW-1133">Transmembrane helix</keyword>
<keyword evidence="3" id="KW-1185">Reference proteome</keyword>
<dbReference type="Pfam" id="PF21534">
    <property type="entry name" value="Rost"/>
    <property type="match status" value="1"/>
</dbReference>
<dbReference type="AlphaFoldDB" id="A0AAV1M3L7"/>
<feature type="transmembrane region" description="Helical" evidence="1">
    <location>
        <begin position="69"/>
        <end position="93"/>
    </location>
</feature>
<dbReference type="EMBL" id="CAVLGL010000137">
    <property type="protein sequence ID" value="CAK1602285.1"/>
    <property type="molecule type" value="Genomic_DNA"/>
</dbReference>
<sequence>MGVIKKYFKTQFRFQMFMLKDEDVSDFYLSAFQKNRSTVPLFFIRLIISFGCIGTLIASAMTITDFGYWPIFLTHWGLVLNAIAAVLGVIVSARAYLRGPIEAIFGLPWYVKMYWVMTNIATTIALFITVFYWSFLTDLDEDYAPNEILDVFIHLVNSILMLALLLSARQPMRLLHFYQPLVVGIIYMIFSIIYYFAGGTNPWTNDPYIYPPLDWSTPGTAVVTVLISMFLITILNAVCAALVVGRDTLGRCCRKDNEYPISIGNY</sequence>
<reference evidence="2 3" key="1">
    <citation type="submission" date="2023-11" db="EMBL/GenBank/DDBJ databases">
        <authorList>
            <person name="Hedman E."/>
            <person name="Englund M."/>
            <person name="Stromberg M."/>
            <person name="Nyberg Akerstrom W."/>
            <person name="Nylinder S."/>
            <person name="Jareborg N."/>
            <person name="Kallberg Y."/>
            <person name="Kronander E."/>
        </authorList>
    </citation>
    <scope>NUCLEOTIDE SEQUENCE [LARGE SCALE GENOMIC DNA]</scope>
</reference>
<keyword evidence="1" id="KW-0472">Membrane</keyword>
<dbReference type="PANTHER" id="PTHR12242">
    <property type="entry name" value="OS02G0130600 PROTEIN-RELATED"/>
    <property type="match status" value="1"/>
</dbReference>
<dbReference type="InterPro" id="IPR049352">
    <property type="entry name" value="Rost"/>
</dbReference>
<feature type="transmembrane region" description="Helical" evidence="1">
    <location>
        <begin position="42"/>
        <end position="63"/>
    </location>
</feature>
<proteinExistence type="predicted"/>
<evidence type="ECO:0000313" key="2">
    <source>
        <dbReference type="EMBL" id="CAK1602285.1"/>
    </source>
</evidence>
<dbReference type="GO" id="GO:0016020">
    <property type="term" value="C:membrane"/>
    <property type="evidence" value="ECO:0007669"/>
    <property type="project" value="TreeGrafter"/>
</dbReference>
<feature type="transmembrane region" description="Helical" evidence="1">
    <location>
        <begin position="178"/>
        <end position="197"/>
    </location>
</feature>
<accession>A0AAV1M3L7</accession>
<organism evidence="2 3">
    <name type="scientific">Parnassius mnemosyne</name>
    <name type="common">clouded apollo</name>
    <dbReference type="NCBI Taxonomy" id="213953"/>
    <lineage>
        <taxon>Eukaryota</taxon>
        <taxon>Metazoa</taxon>
        <taxon>Ecdysozoa</taxon>
        <taxon>Arthropoda</taxon>
        <taxon>Hexapoda</taxon>
        <taxon>Insecta</taxon>
        <taxon>Pterygota</taxon>
        <taxon>Neoptera</taxon>
        <taxon>Endopterygota</taxon>
        <taxon>Lepidoptera</taxon>
        <taxon>Glossata</taxon>
        <taxon>Ditrysia</taxon>
        <taxon>Papilionoidea</taxon>
        <taxon>Papilionidae</taxon>
        <taxon>Parnassiinae</taxon>
        <taxon>Parnassini</taxon>
        <taxon>Parnassius</taxon>
        <taxon>Driopa</taxon>
    </lineage>
</organism>
<keyword evidence="1" id="KW-0812">Transmembrane</keyword>
<gene>
    <name evidence="2" type="ORF">PARMNEM_LOCUS20811</name>
</gene>
<feature type="transmembrane region" description="Helical" evidence="1">
    <location>
        <begin position="114"/>
        <end position="136"/>
    </location>
</feature>
<evidence type="ECO:0000313" key="3">
    <source>
        <dbReference type="Proteomes" id="UP001314205"/>
    </source>
</evidence>
<evidence type="ECO:0000256" key="1">
    <source>
        <dbReference type="SAM" id="Phobius"/>
    </source>
</evidence>
<evidence type="ECO:0008006" key="4">
    <source>
        <dbReference type="Google" id="ProtNLM"/>
    </source>
</evidence>
<feature type="transmembrane region" description="Helical" evidence="1">
    <location>
        <begin position="217"/>
        <end position="245"/>
    </location>
</feature>
<protein>
    <recommendedName>
        <fullName evidence="4">Protein rolling stone</fullName>
    </recommendedName>
</protein>
<dbReference type="PANTHER" id="PTHR12242:SF49">
    <property type="entry name" value="HEADBUTT, ISOFORM E"/>
    <property type="match status" value="1"/>
</dbReference>
<dbReference type="Proteomes" id="UP001314205">
    <property type="component" value="Unassembled WGS sequence"/>
</dbReference>
<comment type="caution">
    <text evidence="2">The sequence shown here is derived from an EMBL/GenBank/DDBJ whole genome shotgun (WGS) entry which is preliminary data.</text>
</comment>
<name>A0AAV1M3L7_9NEOP</name>
<feature type="transmembrane region" description="Helical" evidence="1">
    <location>
        <begin position="148"/>
        <end position="166"/>
    </location>
</feature>